<dbReference type="Gene3D" id="3.40.1190.10">
    <property type="entry name" value="Mur-like, catalytic domain"/>
    <property type="match status" value="1"/>
</dbReference>
<keyword evidence="5 10" id="KW-0067">ATP-binding</keyword>
<keyword evidence="2 10" id="KW-0436">Ligase</keyword>
<keyword evidence="9 10" id="KW-0961">Cell wall biogenesis/degradation</keyword>
<evidence type="ECO:0000256" key="5">
    <source>
        <dbReference type="ARBA" id="ARBA00022840"/>
    </source>
</evidence>
<dbReference type="GO" id="GO:0005524">
    <property type="term" value="F:ATP binding"/>
    <property type="evidence" value="ECO:0007669"/>
    <property type="project" value="UniProtKB-UniRule"/>
</dbReference>
<keyword evidence="4 10" id="KW-0547">Nucleotide-binding</keyword>
<organism evidence="14 15">
    <name type="scientific">Vagococcus elongatus</name>
    <dbReference type="NCBI Taxonomy" id="180344"/>
    <lineage>
        <taxon>Bacteria</taxon>
        <taxon>Bacillati</taxon>
        <taxon>Bacillota</taxon>
        <taxon>Bacilli</taxon>
        <taxon>Lactobacillales</taxon>
        <taxon>Enterococcaceae</taxon>
        <taxon>Vagococcus</taxon>
    </lineage>
</organism>
<feature type="domain" description="Mur ligase central" evidence="13">
    <location>
        <begin position="109"/>
        <end position="293"/>
    </location>
</feature>
<comment type="pathway">
    <text evidence="10 11">Cell wall biogenesis; peptidoglycan biosynthesis.</text>
</comment>
<dbReference type="SUPFAM" id="SSF53623">
    <property type="entry name" value="MurD-like peptide ligases, catalytic domain"/>
    <property type="match status" value="1"/>
</dbReference>
<evidence type="ECO:0000259" key="12">
    <source>
        <dbReference type="Pfam" id="PF02875"/>
    </source>
</evidence>
<feature type="binding site" evidence="10">
    <location>
        <begin position="111"/>
        <end position="117"/>
    </location>
    <ligand>
        <name>ATP</name>
        <dbReference type="ChEBI" id="CHEBI:30616"/>
    </ligand>
</feature>
<dbReference type="GO" id="GO:0047480">
    <property type="term" value="F:UDP-N-acetylmuramoyl-tripeptide-D-alanyl-D-alanine ligase activity"/>
    <property type="evidence" value="ECO:0007669"/>
    <property type="project" value="UniProtKB-UniRule"/>
</dbReference>
<comment type="function">
    <text evidence="10 11">Involved in cell wall formation. Catalyzes the final step in the synthesis of UDP-N-acetylmuramoyl-pentapeptide, the precursor of murein.</text>
</comment>
<dbReference type="GO" id="GO:0008766">
    <property type="term" value="F:UDP-N-acetylmuramoylalanyl-D-glutamyl-2,6-diaminopimelate-D-alanyl-D-alanine ligase activity"/>
    <property type="evidence" value="ECO:0007669"/>
    <property type="project" value="RHEA"/>
</dbReference>
<comment type="similarity">
    <text evidence="10">Belongs to the MurCDEF family. MurF subfamily.</text>
</comment>
<evidence type="ECO:0000256" key="4">
    <source>
        <dbReference type="ARBA" id="ARBA00022741"/>
    </source>
</evidence>
<dbReference type="Proteomes" id="UP000287605">
    <property type="component" value="Unassembled WGS sequence"/>
</dbReference>
<keyword evidence="15" id="KW-1185">Reference proteome</keyword>
<evidence type="ECO:0000256" key="10">
    <source>
        <dbReference type="HAMAP-Rule" id="MF_02019"/>
    </source>
</evidence>
<evidence type="ECO:0000256" key="8">
    <source>
        <dbReference type="ARBA" id="ARBA00023306"/>
    </source>
</evidence>
<sequence>MFTLIEIADIVKAKNDISRWSEVIIKGVEFDTRKVVENSLFVPLKGTRDGHEFIDLAIENGASVSFWEEGTSYPKPKDFPLLIVEDCLQAMQDLAHYFVKKIAPRVVGITGSNGKTTTKDMVASVLSQKFKTYKTQGNFNNEIGLPYTILHMPSDTETLVLEMGMNHKDEIRPLSLLAEPEVAAITIIGESHLEYLGSRQGVAEAKMEITEGLSHNGELIVPGEEPLLTSLLANLPQNIVTFGQKGTEDVTADIVDRTKTAITFVTNHFAGRKFTIPVVGDYNVNNALIAIAVGEYFGLSEDDIYAGLASLRLTHSRAEWRKAWNGADILNDAYNANPTAMRLVLKTFGQIDLEPMGKRVAVLADMGELGTDSAAMHREMSDVIDSEKISVVLLYGQWMKNLAVELAEKEEMTYFYFPLEEREALIKKIKEVLQPQDIILFKGSNSMKLAEIVEGISRKQD</sequence>
<evidence type="ECO:0000256" key="6">
    <source>
        <dbReference type="ARBA" id="ARBA00022960"/>
    </source>
</evidence>
<dbReference type="Pfam" id="PF08245">
    <property type="entry name" value="Mur_ligase_M"/>
    <property type="match status" value="1"/>
</dbReference>
<dbReference type="InterPro" id="IPR004101">
    <property type="entry name" value="Mur_ligase_C"/>
</dbReference>
<dbReference type="InterPro" id="IPR036615">
    <property type="entry name" value="Mur_ligase_C_dom_sf"/>
</dbReference>
<gene>
    <name evidence="10" type="primary">murF</name>
    <name evidence="14" type="ORF">CBF29_05320</name>
</gene>
<evidence type="ECO:0000256" key="3">
    <source>
        <dbReference type="ARBA" id="ARBA00022618"/>
    </source>
</evidence>
<evidence type="ECO:0000259" key="13">
    <source>
        <dbReference type="Pfam" id="PF08245"/>
    </source>
</evidence>
<dbReference type="PANTHER" id="PTHR43024">
    <property type="entry name" value="UDP-N-ACETYLMURAMOYL-TRIPEPTIDE--D-ALANYL-D-ALANINE LIGASE"/>
    <property type="match status" value="1"/>
</dbReference>
<dbReference type="UniPathway" id="UPA00219"/>
<dbReference type="GO" id="GO:0008360">
    <property type="term" value="P:regulation of cell shape"/>
    <property type="evidence" value="ECO:0007669"/>
    <property type="project" value="UniProtKB-KW"/>
</dbReference>
<keyword evidence="3 10" id="KW-0132">Cell division</keyword>
<keyword evidence="6 10" id="KW-0133">Cell shape</keyword>
<keyword evidence="7 10" id="KW-0573">Peptidoglycan synthesis</keyword>
<dbReference type="GO" id="GO:0005737">
    <property type="term" value="C:cytoplasm"/>
    <property type="evidence" value="ECO:0007669"/>
    <property type="project" value="UniProtKB-SubCell"/>
</dbReference>
<comment type="catalytic activity">
    <reaction evidence="10">
        <text>UDP-N-acetyl-alpha-D-muramoyl-L-alanyl-gamma-D-glutamyl-L-lysine + D-alanyl-D-alanine + ATP = UDP-N-acetyl-alpha-D-muramoyl-L-alanyl-gamma-D-glutamyl-L-lysyl-D-alanyl-D-alanine + ADP + phosphate + H(+)</text>
        <dbReference type="Rhea" id="RHEA:16085"/>
        <dbReference type="ChEBI" id="CHEBI:15378"/>
        <dbReference type="ChEBI" id="CHEBI:30616"/>
        <dbReference type="ChEBI" id="CHEBI:43474"/>
        <dbReference type="ChEBI" id="CHEBI:57822"/>
        <dbReference type="ChEBI" id="CHEBI:70758"/>
        <dbReference type="ChEBI" id="CHEBI:83903"/>
        <dbReference type="ChEBI" id="CHEBI:456216"/>
        <dbReference type="EC" id="6.3.2.10"/>
    </reaction>
</comment>
<dbReference type="InterPro" id="IPR035911">
    <property type="entry name" value="MurE/MurF_N"/>
</dbReference>
<comment type="catalytic activity">
    <reaction evidence="11">
        <text>D-alanyl-D-alanine + UDP-N-acetyl-alpha-D-muramoyl-L-alanyl-gamma-D-glutamyl-meso-2,6-diaminopimelate + ATP = UDP-N-acetyl-alpha-D-muramoyl-L-alanyl-gamma-D-glutamyl-meso-2,6-diaminopimeloyl-D-alanyl-D-alanine + ADP + phosphate + H(+)</text>
        <dbReference type="Rhea" id="RHEA:28374"/>
        <dbReference type="ChEBI" id="CHEBI:15378"/>
        <dbReference type="ChEBI" id="CHEBI:30616"/>
        <dbReference type="ChEBI" id="CHEBI:43474"/>
        <dbReference type="ChEBI" id="CHEBI:57822"/>
        <dbReference type="ChEBI" id="CHEBI:61386"/>
        <dbReference type="ChEBI" id="CHEBI:83905"/>
        <dbReference type="ChEBI" id="CHEBI:456216"/>
        <dbReference type="EC" id="6.3.2.10"/>
    </reaction>
</comment>
<evidence type="ECO:0000313" key="14">
    <source>
        <dbReference type="EMBL" id="RSU13090.1"/>
    </source>
</evidence>
<dbReference type="GO" id="GO:0009252">
    <property type="term" value="P:peptidoglycan biosynthetic process"/>
    <property type="evidence" value="ECO:0007669"/>
    <property type="project" value="UniProtKB-UniRule"/>
</dbReference>
<evidence type="ECO:0000256" key="11">
    <source>
        <dbReference type="RuleBase" id="RU004136"/>
    </source>
</evidence>
<dbReference type="AlphaFoldDB" id="A0A430AYD7"/>
<dbReference type="InterPro" id="IPR013221">
    <property type="entry name" value="Mur_ligase_cen"/>
</dbReference>
<dbReference type="NCBIfam" id="TIGR01143">
    <property type="entry name" value="murF"/>
    <property type="match status" value="1"/>
</dbReference>
<proteinExistence type="inferred from homology"/>
<feature type="domain" description="Mur ligase C-terminal" evidence="12">
    <location>
        <begin position="317"/>
        <end position="444"/>
    </location>
</feature>
<dbReference type="InterPro" id="IPR051046">
    <property type="entry name" value="MurCDEF_CellWall_CoF430Synth"/>
</dbReference>
<evidence type="ECO:0000256" key="9">
    <source>
        <dbReference type="ARBA" id="ARBA00023316"/>
    </source>
</evidence>
<dbReference type="EMBL" id="NGKA01000006">
    <property type="protein sequence ID" value="RSU13090.1"/>
    <property type="molecule type" value="Genomic_DNA"/>
</dbReference>
<dbReference type="HAMAP" id="MF_02019">
    <property type="entry name" value="MurF"/>
    <property type="match status" value="1"/>
</dbReference>
<comment type="subcellular location">
    <subcellularLocation>
        <location evidence="10 11">Cytoplasm</location>
    </subcellularLocation>
</comment>
<reference evidence="14 15" key="1">
    <citation type="submission" date="2017-05" db="EMBL/GenBank/DDBJ databases">
        <title>Vagococcus spp. assemblies.</title>
        <authorList>
            <person name="Gulvik C.A."/>
        </authorList>
    </citation>
    <scope>NUCLEOTIDE SEQUENCE [LARGE SCALE GENOMIC DNA]</scope>
    <source>
        <strain evidence="14 15">CCUG 51432</strain>
    </source>
</reference>
<dbReference type="PANTHER" id="PTHR43024:SF1">
    <property type="entry name" value="UDP-N-ACETYLMURAMOYL-TRIPEPTIDE--D-ALANYL-D-ALANINE LIGASE"/>
    <property type="match status" value="1"/>
</dbReference>
<name>A0A430AYD7_9ENTE</name>
<dbReference type="OrthoDB" id="9801978at2"/>
<evidence type="ECO:0000256" key="7">
    <source>
        <dbReference type="ARBA" id="ARBA00022984"/>
    </source>
</evidence>
<evidence type="ECO:0000313" key="15">
    <source>
        <dbReference type="Proteomes" id="UP000287605"/>
    </source>
</evidence>
<dbReference type="InterPro" id="IPR036565">
    <property type="entry name" value="Mur-like_cat_sf"/>
</dbReference>
<dbReference type="Gene3D" id="3.90.190.20">
    <property type="entry name" value="Mur ligase, C-terminal domain"/>
    <property type="match status" value="1"/>
</dbReference>
<protein>
    <recommendedName>
        <fullName evidence="10 11">UDP-N-acetylmuramoyl-tripeptide--D-alanyl-D-alanine ligase</fullName>
        <ecNumber evidence="10 11">6.3.2.10</ecNumber>
    </recommendedName>
    <alternativeName>
        <fullName evidence="10">D-alanyl-D-alanine-adding enzyme</fullName>
    </alternativeName>
</protein>
<dbReference type="RefSeq" id="WP_126808147.1">
    <property type="nucleotide sequence ID" value="NZ_NGKA01000006.1"/>
</dbReference>
<comment type="caution">
    <text evidence="14">The sequence shown here is derived from an EMBL/GenBank/DDBJ whole genome shotgun (WGS) entry which is preliminary data.</text>
</comment>
<dbReference type="Gene3D" id="3.40.1390.10">
    <property type="entry name" value="MurE/MurF, N-terminal domain"/>
    <property type="match status" value="1"/>
</dbReference>
<dbReference type="InterPro" id="IPR005863">
    <property type="entry name" value="UDP-N-AcMur_synth"/>
</dbReference>
<dbReference type="SUPFAM" id="SSF63418">
    <property type="entry name" value="MurE/MurF N-terminal domain"/>
    <property type="match status" value="1"/>
</dbReference>
<dbReference type="EC" id="6.3.2.10" evidence="10 11"/>
<keyword evidence="8 10" id="KW-0131">Cell cycle</keyword>
<dbReference type="GO" id="GO:0071555">
    <property type="term" value="P:cell wall organization"/>
    <property type="evidence" value="ECO:0007669"/>
    <property type="project" value="UniProtKB-KW"/>
</dbReference>
<dbReference type="GO" id="GO:0051301">
    <property type="term" value="P:cell division"/>
    <property type="evidence" value="ECO:0007669"/>
    <property type="project" value="UniProtKB-KW"/>
</dbReference>
<accession>A0A430AYD7</accession>
<evidence type="ECO:0000256" key="2">
    <source>
        <dbReference type="ARBA" id="ARBA00022598"/>
    </source>
</evidence>
<keyword evidence="1 10" id="KW-0963">Cytoplasm</keyword>
<evidence type="ECO:0000256" key="1">
    <source>
        <dbReference type="ARBA" id="ARBA00022490"/>
    </source>
</evidence>
<dbReference type="SUPFAM" id="SSF53244">
    <property type="entry name" value="MurD-like peptide ligases, peptide-binding domain"/>
    <property type="match status" value="1"/>
</dbReference>
<dbReference type="Pfam" id="PF02875">
    <property type="entry name" value="Mur_ligase_C"/>
    <property type="match status" value="1"/>
</dbReference>